<dbReference type="STRING" id="1802117.A3J54_01785"/>
<reference evidence="2 3" key="1">
    <citation type="journal article" date="2016" name="Nat. Commun.">
        <title>Thousands of microbial genomes shed light on interconnected biogeochemical processes in an aquifer system.</title>
        <authorList>
            <person name="Anantharaman K."/>
            <person name="Brown C.T."/>
            <person name="Hug L.A."/>
            <person name="Sharon I."/>
            <person name="Castelle C.J."/>
            <person name="Probst A.J."/>
            <person name="Thomas B.C."/>
            <person name="Singh A."/>
            <person name="Wilkins M.J."/>
            <person name="Karaoz U."/>
            <person name="Brodie E.L."/>
            <person name="Williams K.H."/>
            <person name="Hubbard S.S."/>
            <person name="Banfield J.F."/>
        </authorList>
    </citation>
    <scope>NUCLEOTIDE SEQUENCE [LARGE SCALE GENOMIC DNA]</scope>
</reference>
<comment type="caution">
    <text evidence="2">The sequence shown here is derived from an EMBL/GenBank/DDBJ whole genome shotgun (WGS) entry which is preliminary data.</text>
</comment>
<dbReference type="Proteomes" id="UP000176576">
    <property type="component" value="Unassembled WGS sequence"/>
</dbReference>
<dbReference type="EMBL" id="MHNN01000004">
    <property type="protein sequence ID" value="OGZ46921.1"/>
    <property type="molecule type" value="Genomic_DNA"/>
</dbReference>
<evidence type="ECO:0000313" key="2">
    <source>
        <dbReference type="EMBL" id="OGZ46921.1"/>
    </source>
</evidence>
<evidence type="ECO:0000313" key="3">
    <source>
        <dbReference type="Proteomes" id="UP000176576"/>
    </source>
</evidence>
<name>A0A1G2GAN8_9BACT</name>
<organism evidence="2 3">
    <name type="scientific">Candidatus Ryanbacteria bacterium RIFCSPHIGHO2_02_FULL_45_13b</name>
    <dbReference type="NCBI Taxonomy" id="1802117"/>
    <lineage>
        <taxon>Bacteria</taxon>
        <taxon>Candidatus Ryaniibacteriota</taxon>
    </lineage>
</organism>
<gene>
    <name evidence="2" type="ORF">A3J54_01785</name>
</gene>
<dbReference type="AlphaFoldDB" id="A0A1G2GAN8"/>
<proteinExistence type="predicted"/>
<accession>A0A1G2GAN8</accession>
<evidence type="ECO:0000256" key="1">
    <source>
        <dbReference type="SAM" id="MobiDB-lite"/>
    </source>
</evidence>
<feature type="region of interest" description="Disordered" evidence="1">
    <location>
        <begin position="1"/>
        <end position="37"/>
    </location>
</feature>
<protein>
    <submittedName>
        <fullName evidence="2">Uncharacterized protein</fullName>
    </submittedName>
</protein>
<sequence length="264" mass="30727">MSIEKPTTETKPVDPERQAKEERLQRARSEVESMRDREGKLLDNGIKETVVHCMALGLPTEQSCEGHLEQDKGFPTPWVSFKALGRPTWWYEGQKEIWEEVAREYGMLLEDVQSFANEKAYYEAQKREGDFMRVHKTEEDGVEEVSLIMTPEYQEWQKKNEALKNRLQNLMKEFNLSGNIKGTHKELVLTEDGDTLTLHPGAVDYQRHFDAKIHEEGSARPDNPEDYKALGVRLHEYQDEMKDFNSFLEACYFSRGFDISALEE</sequence>